<evidence type="ECO:0000313" key="3">
    <source>
        <dbReference type="EMBL" id="VAW29961.1"/>
    </source>
</evidence>
<gene>
    <name evidence="3" type="ORF">MNBD_CHLOROFLEXI01-3329</name>
</gene>
<keyword evidence="1" id="KW-0472">Membrane</keyword>
<dbReference type="AlphaFoldDB" id="A0A3B0UG13"/>
<organism evidence="3">
    <name type="scientific">hydrothermal vent metagenome</name>
    <dbReference type="NCBI Taxonomy" id="652676"/>
    <lineage>
        <taxon>unclassified sequences</taxon>
        <taxon>metagenomes</taxon>
        <taxon>ecological metagenomes</taxon>
    </lineage>
</organism>
<keyword evidence="1" id="KW-0812">Transmembrane</keyword>
<feature type="transmembrane region" description="Helical" evidence="1">
    <location>
        <begin position="211"/>
        <end position="227"/>
    </location>
</feature>
<sequence length="257" mass="29190">MSKSTINELYQEIDQKASSEPLSQLLPSMLTLARRLHNQTMENWVRLEMNGYLPENPAMNSDVVIPEYRTIAIQHSDEIGRPLIVNNPTLHFVNEDRIPMGVAELENLAKEPEMLVVRDPTFSKVLREKLGVEVTRFTFQPSAVVGVLSNIRSKLLDWLNEIQPDIEQMISNQENEDLDIKSKPSWHYTLITVSVLTLIGSALWFYEERKFEPLIGIFAGIAGLIVYKSKSSKLLDLMVSLILIILFIIGAVMVIRG</sequence>
<keyword evidence="1" id="KW-1133">Transmembrane helix</keyword>
<feature type="transmembrane region" description="Helical" evidence="1">
    <location>
        <begin position="186"/>
        <end position="205"/>
    </location>
</feature>
<reference evidence="3" key="1">
    <citation type="submission" date="2018-06" db="EMBL/GenBank/DDBJ databases">
        <authorList>
            <person name="Zhirakovskaya E."/>
        </authorList>
    </citation>
    <scope>NUCLEOTIDE SEQUENCE</scope>
</reference>
<feature type="transmembrane region" description="Helical" evidence="1">
    <location>
        <begin position="234"/>
        <end position="255"/>
    </location>
</feature>
<protein>
    <recommendedName>
        <fullName evidence="2">AbiTii domain-containing protein</fullName>
    </recommendedName>
</protein>
<dbReference type="EMBL" id="UOEU01000017">
    <property type="protein sequence ID" value="VAW29961.1"/>
    <property type="molecule type" value="Genomic_DNA"/>
</dbReference>
<accession>A0A3B0UG13</accession>
<name>A0A3B0UG13_9ZZZZ</name>
<feature type="domain" description="AbiTii" evidence="2">
    <location>
        <begin position="9"/>
        <end position="168"/>
    </location>
</feature>
<dbReference type="InterPro" id="IPR041304">
    <property type="entry name" value="AbiTii"/>
</dbReference>
<proteinExistence type="predicted"/>
<evidence type="ECO:0000256" key="1">
    <source>
        <dbReference type="SAM" id="Phobius"/>
    </source>
</evidence>
<evidence type="ECO:0000259" key="2">
    <source>
        <dbReference type="Pfam" id="PF18864"/>
    </source>
</evidence>
<dbReference type="Pfam" id="PF18864">
    <property type="entry name" value="AbiTii"/>
    <property type="match status" value="1"/>
</dbReference>